<dbReference type="PANTHER" id="PTHR43080:SF2">
    <property type="entry name" value="CBS DOMAIN-CONTAINING PROTEIN"/>
    <property type="match status" value="1"/>
</dbReference>
<evidence type="ECO:0000256" key="1">
    <source>
        <dbReference type="ARBA" id="ARBA00023122"/>
    </source>
</evidence>
<dbReference type="SUPFAM" id="SSF55021">
    <property type="entry name" value="ACT-like"/>
    <property type="match status" value="1"/>
</dbReference>
<feature type="domain" description="ACT" evidence="4">
    <location>
        <begin position="139"/>
        <end position="212"/>
    </location>
</feature>
<dbReference type="Gene3D" id="3.10.580.10">
    <property type="entry name" value="CBS-domain"/>
    <property type="match status" value="1"/>
</dbReference>
<dbReference type="STRING" id="519424.AZF04_12835"/>
<comment type="caution">
    <text evidence="5">The sequence shown here is derived from an EMBL/GenBank/DDBJ whole genome shotgun (WGS) entry which is preliminary data.</text>
</comment>
<dbReference type="OrthoDB" id="9781631at2"/>
<keyword evidence="1 2" id="KW-0129">CBS domain</keyword>
<dbReference type="InterPro" id="IPR000644">
    <property type="entry name" value="CBS_dom"/>
</dbReference>
<dbReference type="RefSeq" id="WP_061950142.1">
    <property type="nucleotide sequence ID" value="NZ_LTAO01000038.1"/>
</dbReference>
<dbReference type="InterPro" id="IPR002912">
    <property type="entry name" value="ACT_dom"/>
</dbReference>
<evidence type="ECO:0000313" key="5">
    <source>
        <dbReference type="EMBL" id="KYG26684.1"/>
    </source>
</evidence>
<dbReference type="PROSITE" id="PS51371">
    <property type="entry name" value="CBS"/>
    <property type="match status" value="2"/>
</dbReference>
<dbReference type="PANTHER" id="PTHR43080">
    <property type="entry name" value="CBS DOMAIN-CONTAINING PROTEIN CBSX3, MITOCHONDRIAL"/>
    <property type="match status" value="1"/>
</dbReference>
<dbReference type="CDD" id="cd04883">
    <property type="entry name" value="ACT_AcuB"/>
    <property type="match status" value="1"/>
</dbReference>
<evidence type="ECO:0000259" key="3">
    <source>
        <dbReference type="PROSITE" id="PS51371"/>
    </source>
</evidence>
<keyword evidence="6" id="KW-1185">Reference proteome</keyword>
<evidence type="ECO:0000313" key="6">
    <source>
        <dbReference type="Proteomes" id="UP000075806"/>
    </source>
</evidence>
<dbReference type="InterPro" id="IPR051257">
    <property type="entry name" value="Diverse_CBS-Domain"/>
</dbReference>
<gene>
    <name evidence="5" type="ORF">AZF04_12835</name>
</gene>
<evidence type="ECO:0000256" key="2">
    <source>
        <dbReference type="PROSITE-ProRule" id="PRU00703"/>
    </source>
</evidence>
<accession>A0A162CUE4</accession>
<proteinExistence type="predicted"/>
<dbReference type="Pfam" id="PF01842">
    <property type="entry name" value="ACT"/>
    <property type="match status" value="1"/>
</dbReference>
<dbReference type="Gene3D" id="3.30.70.260">
    <property type="match status" value="1"/>
</dbReference>
<dbReference type="InterPro" id="IPR046342">
    <property type="entry name" value="CBS_dom_sf"/>
</dbReference>
<name>A0A162CUE4_9BACI</name>
<dbReference type="SMART" id="SM00116">
    <property type="entry name" value="CBS"/>
    <property type="match status" value="2"/>
</dbReference>
<dbReference type="CDD" id="cd04584">
    <property type="entry name" value="CBS_pair_AcuB_like"/>
    <property type="match status" value="1"/>
</dbReference>
<dbReference type="Proteomes" id="UP000075806">
    <property type="component" value="Unassembled WGS sequence"/>
</dbReference>
<protein>
    <submittedName>
        <fullName evidence="5">Acetoin utilization protein AcuB</fullName>
    </submittedName>
</protein>
<dbReference type="PROSITE" id="PS51671">
    <property type="entry name" value="ACT"/>
    <property type="match status" value="1"/>
</dbReference>
<sequence length="214" mass="24192">MLVEDIMRKEVMTLKKDATIKDAIQLLEEKRIRHLPIVDESFSLIGIVSDRDIRDARPSIFTIEKESTTLEQSIETLMKKEVITAHPLDFIQDVSSLFYENHIGCLPIIDQNKLVGILTEKEILYSLIELIGANQPSSHIEVSVPNRTGVLADVAAIFKKNKTNIVSVIVRPAKHSTNQILVFRIQTIDPRRVVDEIRSSGYDVLWPNIPGGKQ</sequence>
<dbReference type="Pfam" id="PF00571">
    <property type="entry name" value="CBS"/>
    <property type="match status" value="2"/>
</dbReference>
<dbReference type="SUPFAM" id="SSF54631">
    <property type="entry name" value="CBS-domain pair"/>
    <property type="match status" value="1"/>
</dbReference>
<dbReference type="AlphaFoldDB" id="A0A162CUE4"/>
<dbReference type="InterPro" id="IPR045865">
    <property type="entry name" value="ACT-like_dom_sf"/>
</dbReference>
<feature type="domain" description="CBS" evidence="3">
    <location>
        <begin position="7"/>
        <end position="63"/>
    </location>
</feature>
<reference evidence="5" key="1">
    <citation type="submission" date="2016-02" db="EMBL/GenBank/DDBJ databases">
        <title>Genome sequence of Bacillus trypoxylicola KCTC 13244(T).</title>
        <authorList>
            <person name="Jeong H."/>
            <person name="Park S.-H."/>
            <person name="Choi S.-K."/>
        </authorList>
    </citation>
    <scope>NUCLEOTIDE SEQUENCE [LARGE SCALE GENOMIC DNA]</scope>
    <source>
        <strain evidence="5">KCTC 13244</strain>
    </source>
</reference>
<evidence type="ECO:0000259" key="4">
    <source>
        <dbReference type="PROSITE" id="PS51671"/>
    </source>
</evidence>
<feature type="domain" description="CBS" evidence="3">
    <location>
        <begin position="78"/>
        <end position="137"/>
    </location>
</feature>
<organism evidence="5 6">
    <name type="scientific">Alkalihalobacillus trypoxylicola</name>
    <dbReference type="NCBI Taxonomy" id="519424"/>
    <lineage>
        <taxon>Bacteria</taxon>
        <taxon>Bacillati</taxon>
        <taxon>Bacillota</taxon>
        <taxon>Bacilli</taxon>
        <taxon>Bacillales</taxon>
        <taxon>Bacillaceae</taxon>
        <taxon>Alkalihalobacillus</taxon>
    </lineage>
</organism>
<dbReference type="EMBL" id="LTAO01000038">
    <property type="protein sequence ID" value="KYG26684.1"/>
    <property type="molecule type" value="Genomic_DNA"/>
</dbReference>